<name>A0A0H2MIT0_9PROT</name>
<evidence type="ECO:0000313" key="5">
    <source>
        <dbReference type="EMBL" id="KLN60662.1"/>
    </source>
</evidence>
<dbReference type="GO" id="GO:0003677">
    <property type="term" value="F:DNA binding"/>
    <property type="evidence" value="ECO:0007669"/>
    <property type="project" value="UniProtKB-KW"/>
</dbReference>
<dbReference type="STRING" id="1489064.WH96_09165"/>
<dbReference type="CDD" id="cd07377">
    <property type="entry name" value="WHTH_GntR"/>
    <property type="match status" value="1"/>
</dbReference>
<dbReference type="RefSeq" id="WP_047763878.1">
    <property type="nucleotide sequence ID" value="NZ_LAQL01000006.1"/>
</dbReference>
<dbReference type="AlphaFoldDB" id="A0A0H2MIT0"/>
<dbReference type="SUPFAM" id="SSF46785">
    <property type="entry name" value="Winged helix' DNA-binding domain"/>
    <property type="match status" value="1"/>
</dbReference>
<sequence length="227" mass="25726">MNANSLTIEDAPHTVQSIHDTILERICLLDFHPGQQLKEADLATEFGVSRTPVRDALSRITHLNLIETRNGVGTVVKELPDQKIADVYTTRLELAPLIGTLSTTKITQVHLDKIQDLILRAKNLDDEKSSRSYVLINHELHQLLCDLISNSVLRSFWRQTYYQAASVWYRIADIAGEASILSLVNELTELQTALKNQDLIAVGHIQRIYIGYGYARIQQYLFDSKTK</sequence>
<dbReference type="InterPro" id="IPR008920">
    <property type="entry name" value="TF_FadR/GntR_C"/>
</dbReference>
<dbReference type="InterPro" id="IPR011711">
    <property type="entry name" value="GntR_C"/>
</dbReference>
<protein>
    <submittedName>
        <fullName evidence="5">GntR family transcriptional regulator</fullName>
    </submittedName>
</protein>
<organism evidence="5 6">
    <name type="scientific">Kiloniella spongiae</name>
    <dbReference type="NCBI Taxonomy" id="1489064"/>
    <lineage>
        <taxon>Bacteria</taxon>
        <taxon>Pseudomonadati</taxon>
        <taxon>Pseudomonadota</taxon>
        <taxon>Alphaproteobacteria</taxon>
        <taxon>Rhodospirillales</taxon>
        <taxon>Kiloniellaceae</taxon>
        <taxon>Kiloniella</taxon>
    </lineage>
</organism>
<evidence type="ECO:0000259" key="4">
    <source>
        <dbReference type="PROSITE" id="PS50949"/>
    </source>
</evidence>
<evidence type="ECO:0000256" key="1">
    <source>
        <dbReference type="ARBA" id="ARBA00023015"/>
    </source>
</evidence>
<keyword evidence="3" id="KW-0804">Transcription</keyword>
<accession>A0A0H2MIT0</accession>
<keyword evidence="2" id="KW-0238">DNA-binding</keyword>
<dbReference type="EMBL" id="LAQL01000006">
    <property type="protein sequence ID" value="KLN60662.1"/>
    <property type="molecule type" value="Genomic_DNA"/>
</dbReference>
<dbReference type="Gene3D" id="1.20.120.530">
    <property type="entry name" value="GntR ligand-binding domain-like"/>
    <property type="match status" value="1"/>
</dbReference>
<dbReference type="GO" id="GO:0003700">
    <property type="term" value="F:DNA-binding transcription factor activity"/>
    <property type="evidence" value="ECO:0007669"/>
    <property type="project" value="InterPro"/>
</dbReference>
<evidence type="ECO:0000256" key="2">
    <source>
        <dbReference type="ARBA" id="ARBA00023125"/>
    </source>
</evidence>
<dbReference type="PROSITE" id="PS50949">
    <property type="entry name" value="HTH_GNTR"/>
    <property type="match status" value="1"/>
</dbReference>
<dbReference type="SUPFAM" id="SSF48008">
    <property type="entry name" value="GntR ligand-binding domain-like"/>
    <property type="match status" value="1"/>
</dbReference>
<comment type="caution">
    <text evidence="5">The sequence shown here is derived from an EMBL/GenBank/DDBJ whole genome shotgun (WGS) entry which is preliminary data.</text>
</comment>
<dbReference type="Pfam" id="PF00392">
    <property type="entry name" value="GntR"/>
    <property type="match status" value="1"/>
</dbReference>
<evidence type="ECO:0000256" key="3">
    <source>
        <dbReference type="ARBA" id="ARBA00023163"/>
    </source>
</evidence>
<feature type="domain" description="HTH gntR-type" evidence="4">
    <location>
        <begin position="12"/>
        <end position="79"/>
    </location>
</feature>
<keyword evidence="1" id="KW-0805">Transcription regulation</keyword>
<evidence type="ECO:0000313" key="6">
    <source>
        <dbReference type="Proteomes" id="UP000035444"/>
    </source>
</evidence>
<proteinExistence type="predicted"/>
<dbReference type="SMART" id="SM00345">
    <property type="entry name" value="HTH_GNTR"/>
    <property type="match status" value="1"/>
</dbReference>
<dbReference type="InterPro" id="IPR036390">
    <property type="entry name" value="WH_DNA-bd_sf"/>
</dbReference>
<dbReference type="PANTHER" id="PTHR43537">
    <property type="entry name" value="TRANSCRIPTIONAL REGULATOR, GNTR FAMILY"/>
    <property type="match status" value="1"/>
</dbReference>
<keyword evidence="6" id="KW-1185">Reference proteome</keyword>
<dbReference type="Gene3D" id="1.10.10.10">
    <property type="entry name" value="Winged helix-like DNA-binding domain superfamily/Winged helix DNA-binding domain"/>
    <property type="match status" value="1"/>
</dbReference>
<dbReference type="OrthoDB" id="9789310at2"/>
<dbReference type="PATRIC" id="fig|1489064.4.peg.3112"/>
<dbReference type="PANTHER" id="PTHR43537:SF24">
    <property type="entry name" value="GLUCONATE OPERON TRANSCRIPTIONAL REPRESSOR"/>
    <property type="match status" value="1"/>
</dbReference>
<dbReference type="Proteomes" id="UP000035444">
    <property type="component" value="Unassembled WGS sequence"/>
</dbReference>
<dbReference type="InterPro" id="IPR036388">
    <property type="entry name" value="WH-like_DNA-bd_sf"/>
</dbReference>
<reference evidence="5 6" key="1">
    <citation type="submission" date="2015-03" db="EMBL/GenBank/DDBJ databases">
        <title>Genome Sequence of Kiloniella spongiae MEBiC09566, isolated from a marine sponge.</title>
        <authorList>
            <person name="Shao Z."/>
            <person name="Wang L."/>
            <person name="Li X."/>
        </authorList>
    </citation>
    <scope>NUCLEOTIDE SEQUENCE [LARGE SCALE GENOMIC DNA]</scope>
    <source>
        <strain evidence="5 6">MEBiC09566</strain>
    </source>
</reference>
<gene>
    <name evidence="5" type="ORF">WH96_09165</name>
</gene>
<dbReference type="InterPro" id="IPR000524">
    <property type="entry name" value="Tscrpt_reg_HTH_GntR"/>
</dbReference>
<dbReference type="Pfam" id="PF07729">
    <property type="entry name" value="FCD"/>
    <property type="match status" value="1"/>
</dbReference>